<comment type="similarity">
    <text evidence="2">Belongs to the urea transporter family.</text>
</comment>
<keyword evidence="9" id="KW-1185">Reference proteome</keyword>
<dbReference type="GO" id="GO:0015204">
    <property type="term" value="F:urea transmembrane transporter activity"/>
    <property type="evidence" value="ECO:0007669"/>
    <property type="project" value="InterPro"/>
</dbReference>
<evidence type="ECO:0000256" key="7">
    <source>
        <dbReference type="SAM" id="Phobius"/>
    </source>
</evidence>
<keyword evidence="4 7" id="KW-0812">Transmembrane</keyword>
<accession>A0A8H9LIM4</accession>
<reference evidence="8" key="1">
    <citation type="journal article" date="2014" name="Int. J. Syst. Evol. Microbiol.">
        <title>Complete genome sequence of Corynebacterium casei LMG S-19264T (=DSM 44701T), isolated from a smear-ripened cheese.</title>
        <authorList>
            <consortium name="US DOE Joint Genome Institute (JGI-PGF)"/>
            <person name="Walter F."/>
            <person name="Albersmeier A."/>
            <person name="Kalinowski J."/>
            <person name="Ruckert C."/>
        </authorList>
    </citation>
    <scope>NUCLEOTIDE SEQUENCE</scope>
    <source>
        <strain evidence="8">CGMCC 4.7372</strain>
    </source>
</reference>
<feature type="transmembrane region" description="Helical" evidence="7">
    <location>
        <begin position="130"/>
        <end position="153"/>
    </location>
</feature>
<dbReference type="RefSeq" id="WP_080461852.1">
    <property type="nucleotide sequence ID" value="NZ_BMNJ01000002.1"/>
</dbReference>
<protein>
    <submittedName>
        <fullName evidence="8">Urea transporter</fullName>
    </submittedName>
</protein>
<dbReference type="PANTHER" id="PTHR10464">
    <property type="entry name" value="UREA TRANSPORTER"/>
    <property type="match status" value="1"/>
</dbReference>
<dbReference type="OrthoDB" id="3672812at2"/>
<evidence type="ECO:0000256" key="2">
    <source>
        <dbReference type="ARBA" id="ARBA00005914"/>
    </source>
</evidence>
<proteinExistence type="inferred from homology"/>
<dbReference type="InterPro" id="IPR004937">
    <property type="entry name" value="Urea_transporter"/>
</dbReference>
<dbReference type="AlphaFoldDB" id="A0A8H9LIM4"/>
<keyword evidence="6 7" id="KW-0472">Membrane</keyword>
<keyword evidence="5 7" id="KW-1133">Transmembrane helix</keyword>
<evidence type="ECO:0000313" key="9">
    <source>
        <dbReference type="Proteomes" id="UP000614239"/>
    </source>
</evidence>
<feature type="transmembrane region" description="Helical" evidence="7">
    <location>
        <begin position="91"/>
        <end position="118"/>
    </location>
</feature>
<dbReference type="EMBL" id="BMNJ01000002">
    <property type="protein sequence ID" value="GGO96731.1"/>
    <property type="molecule type" value="Genomic_DNA"/>
</dbReference>
<dbReference type="GO" id="GO:0005886">
    <property type="term" value="C:plasma membrane"/>
    <property type="evidence" value="ECO:0007669"/>
    <property type="project" value="UniProtKB-SubCell"/>
</dbReference>
<comment type="caution">
    <text evidence="8">The sequence shown here is derived from an EMBL/GenBank/DDBJ whole genome shotgun (WGS) entry which is preliminary data.</text>
</comment>
<feature type="transmembrane region" description="Helical" evidence="7">
    <location>
        <begin position="41"/>
        <end position="71"/>
    </location>
</feature>
<feature type="transmembrane region" description="Helical" evidence="7">
    <location>
        <begin position="256"/>
        <end position="274"/>
    </location>
</feature>
<name>A0A8H9LIM4_9ACTO</name>
<sequence>MSAATASPTEAAALLPQVLGAGHAIALGLGQIFLQPRAWTGMLILAGITVHCPLMALQALLGTVIATVAARSLGLPLEAGLQGYNGALVGLAAWSTLSATWPATLVTTVGAAACPAISRLLATVCDRSGLPVLTAPFCVISGLMTMLVGSIAPTPHAGSAASDESVVVLLAEGVLTSVAEVVLAPSWIAGLIILVGLLVAGRRVATAALLGAAVGTIMCDLASGADAAHKGLDGYSPVLTAIAIAAVFLKDGARSWMVALIASALTVIVEWGLALAPIPIYTWPFIITTWAVLAAVRWRDRRRRDGPP</sequence>
<organism evidence="8 9">
    <name type="scientific">Actinomyces gaoshouyii</name>
    <dbReference type="NCBI Taxonomy" id="1960083"/>
    <lineage>
        <taxon>Bacteria</taxon>
        <taxon>Bacillati</taxon>
        <taxon>Actinomycetota</taxon>
        <taxon>Actinomycetes</taxon>
        <taxon>Actinomycetales</taxon>
        <taxon>Actinomycetaceae</taxon>
        <taxon>Actinomyces</taxon>
    </lineage>
</organism>
<feature type="transmembrane region" description="Helical" evidence="7">
    <location>
        <begin position="12"/>
        <end position="34"/>
    </location>
</feature>
<evidence type="ECO:0000313" key="8">
    <source>
        <dbReference type="EMBL" id="GGO96731.1"/>
    </source>
</evidence>
<evidence type="ECO:0000256" key="3">
    <source>
        <dbReference type="ARBA" id="ARBA00022475"/>
    </source>
</evidence>
<feature type="transmembrane region" description="Helical" evidence="7">
    <location>
        <begin position="231"/>
        <end position="249"/>
    </location>
</feature>
<feature type="transmembrane region" description="Helical" evidence="7">
    <location>
        <begin position="173"/>
        <end position="200"/>
    </location>
</feature>
<evidence type="ECO:0000256" key="5">
    <source>
        <dbReference type="ARBA" id="ARBA00022989"/>
    </source>
</evidence>
<evidence type="ECO:0000256" key="1">
    <source>
        <dbReference type="ARBA" id="ARBA00004651"/>
    </source>
</evidence>
<evidence type="ECO:0000256" key="6">
    <source>
        <dbReference type="ARBA" id="ARBA00023136"/>
    </source>
</evidence>
<dbReference type="InterPro" id="IPR029020">
    <property type="entry name" value="Ammonium/urea_transptr"/>
</dbReference>
<comment type="subcellular location">
    <subcellularLocation>
        <location evidence="1">Cell membrane</location>
        <topology evidence="1">Multi-pass membrane protein</topology>
    </subcellularLocation>
</comment>
<feature type="transmembrane region" description="Helical" evidence="7">
    <location>
        <begin position="280"/>
        <end position="298"/>
    </location>
</feature>
<dbReference type="PANTHER" id="PTHR10464:SF4">
    <property type="entry name" value="UREA TRANSPORTER"/>
    <property type="match status" value="1"/>
</dbReference>
<dbReference type="Gene3D" id="1.10.3430.10">
    <property type="entry name" value="Ammonium transporter AmtB like domains"/>
    <property type="match status" value="1"/>
</dbReference>
<gene>
    <name evidence="8" type="ORF">GCM10011612_07640</name>
</gene>
<feature type="transmembrane region" description="Helical" evidence="7">
    <location>
        <begin position="207"/>
        <end position="225"/>
    </location>
</feature>
<evidence type="ECO:0000256" key="4">
    <source>
        <dbReference type="ARBA" id="ARBA00022692"/>
    </source>
</evidence>
<dbReference type="Pfam" id="PF03253">
    <property type="entry name" value="UT"/>
    <property type="match status" value="1"/>
</dbReference>
<reference evidence="8" key="2">
    <citation type="submission" date="2020-09" db="EMBL/GenBank/DDBJ databases">
        <authorList>
            <person name="Sun Q."/>
            <person name="Zhou Y."/>
        </authorList>
    </citation>
    <scope>NUCLEOTIDE SEQUENCE</scope>
    <source>
        <strain evidence="8">CGMCC 4.7372</strain>
    </source>
</reference>
<keyword evidence="3" id="KW-1003">Cell membrane</keyword>
<dbReference type="Proteomes" id="UP000614239">
    <property type="component" value="Unassembled WGS sequence"/>
</dbReference>